<dbReference type="EMBL" id="JFGV01000009">
    <property type="protein sequence ID" value="EYU16592.1"/>
    <property type="molecule type" value="Genomic_DNA"/>
</dbReference>
<sequence>MRKPTPEEQADKYQVSSRQKNSTATNVDNDEQKITPVYFV</sequence>
<feature type="compositionally biased region" description="Polar residues" evidence="1">
    <location>
        <begin position="14"/>
        <end position="27"/>
    </location>
</feature>
<name>A0A022PKE4_9GAMM</name>
<evidence type="ECO:0000256" key="1">
    <source>
        <dbReference type="SAM" id="MobiDB-lite"/>
    </source>
</evidence>
<feature type="region of interest" description="Disordered" evidence="1">
    <location>
        <begin position="1"/>
        <end position="40"/>
    </location>
</feature>
<protein>
    <submittedName>
        <fullName evidence="2">Uncharacterized protein</fullName>
    </submittedName>
</protein>
<gene>
    <name evidence="2" type="ORF">BA1DRAFT_00876</name>
</gene>
<keyword evidence="3" id="KW-1185">Reference proteome</keyword>
<reference evidence="2 3" key="1">
    <citation type="submission" date="2014-03" db="EMBL/GenBank/DDBJ databases">
        <title>Draft Genome of Photorhabdus luminescens BA1, an Egyptian Isolate.</title>
        <authorList>
            <person name="Ghazal S."/>
            <person name="Hurst S.G.IV."/>
            <person name="Morris K."/>
            <person name="Thomas K."/>
            <person name="Tisa L.S."/>
        </authorList>
    </citation>
    <scope>NUCLEOTIDE SEQUENCE [LARGE SCALE GENOMIC DNA]</scope>
    <source>
        <strain evidence="2 3">BA1</strain>
    </source>
</reference>
<feature type="compositionally biased region" description="Basic and acidic residues" evidence="1">
    <location>
        <begin position="1"/>
        <end position="11"/>
    </location>
</feature>
<proteinExistence type="predicted"/>
<evidence type="ECO:0000313" key="2">
    <source>
        <dbReference type="EMBL" id="EYU16592.1"/>
    </source>
</evidence>
<evidence type="ECO:0000313" key="3">
    <source>
        <dbReference type="Proteomes" id="UP000023464"/>
    </source>
</evidence>
<dbReference type="AlphaFoldDB" id="A0A022PKE4"/>
<dbReference type="PATRIC" id="fig|1393736.3.peg.904"/>
<accession>A0A022PKE4</accession>
<dbReference type="Proteomes" id="UP000023464">
    <property type="component" value="Unassembled WGS sequence"/>
</dbReference>
<comment type="caution">
    <text evidence="2">The sequence shown here is derived from an EMBL/GenBank/DDBJ whole genome shotgun (WGS) entry which is preliminary data.</text>
</comment>
<dbReference type="RefSeq" id="WP_268747225.1">
    <property type="nucleotide sequence ID" value="NZ_CAWLTM010000106.1"/>
</dbReference>
<organism evidence="2 3">
    <name type="scientific">Photorhabdus aegyptia</name>
    <dbReference type="NCBI Taxonomy" id="2805098"/>
    <lineage>
        <taxon>Bacteria</taxon>
        <taxon>Pseudomonadati</taxon>
        <taxon>Pseudomonadota</taxon>
        <taxon>Gammaproteobacteria</taxon>
        <taxon>Enterobacterales</taxon>
        <taxon>Morganellaceae</taxon>
        <taxon>Photorhabdus</taxon>
    </lineage>
</organism>